<dbReference type="PANTHER" id="PTHR32463">
    <property type="entry name" value="L-FUCOSE KINASE"/>
    <property type="match status" value="1"/>
</dbReference>
<evidence type="ECO:0000256" key="2">
    <source>
        <dbReference type="ARBA" id="ARBA00022741"/>
    </source>
</evidence>
<dbReference type="GO" id="GO:0042352">
    <property type="term" value="P:GDP-L-fucose salvage"/>
    <property type="evidence" value="ECO:0007669"/>
    <property type="project" value="TreeGrafter"/>
</dbReference>
<proteinExistence type="predicted"/>
<dbReference type="AlphaFoldDB" id="A0A1B1TFS0"/>
<evidence type="ECO:0000256" key="1">
    <source>
        <dbReference type="ARBA" id="ARBA00022679"/>
    </source>
</evidence>
<dbReference type="GO" id="GO:0005524">
    <property type="term" value="F:ATP binding"/>
    <property type="evidence" value="ECO:0007669"/>
    <property type="project" value="UniProtKB-KW"/>
</dbReference>
<dbReference type="EMBL" id="KP211925">
    <property type="protein sequence ID" value="ANV81147.1"/>
    <property type="molecule type" value="Genomic_DNA"/>
</dbReference>
<protein>
    <recommendedName>
        <fullName evidence="5">GHMP kinase N-terminal domain-containing protein</fullName>
    </recommendedName>
</protein>
<reference evidence="6" key="2">
    <citation type="journal article" date="2015" name="ISME J.">
        <title>A new class of marine Euryarchaeota group II from the Mediterranean deep chlorophyll maximum.</title>
        <authorList>
            <person name="Martin-Cuadrado A.B."/>
            <person name="Garcia-Heredia I."/>
            <person name="Molto A.G."/>
            <person name="Lopez-Ubeda R."/>
            <person name="Kimes N."/>
            <person name="Lopez-Garcia P."/>
            <person name="Moreira D."/>
            <person name="Rodriguez-Valera F."/>
        </authorList>
    </citation>
    <scope>NUCLEOTIDE SEQUENCE</scope>
</reference>
<dbReference type="InterPro" id="IPR036554">
    <property type="entry name" value="GHMP_kinase_C_sf"/>
</dbReference>
<sequence length="294" mass="32161">MAKRISVRAPARIDLAGGWTDVPNYCNIKSGEVVNIAINQYTNCIMEIDDERKINLSYSTDMPTGSGLGTSGCMNVSLIGTIMGSEYDSEEIAELAYQFEALLGNKGGRQDQWASAIGGISHLTFNGENVEHKSLNPSDEFITWLEDRLLLFNSKITHVSGDLHKGVWHRFHQGDQEIVSALDKIRDAGLSMASAITAESKDGVIDSLKLVMNGVDQLGLELHDPFRENLDPHFSAGDISAWKAMGAGGGGVVGVLISESCNRDFIIQDLQSKGWTHIDWKTDKVGLHRQEISL</sequence>
<keyword evidence="1" id="KW-0808">Transferase</keyword>
<dbReference type="InterPro" id="IPR006204">
    <property type="entry name" value="GHMP_kinase_N_dom"/>
</dbReference>
<evidence type="ECO:0000256" key="3">
    <source>
        <dbReference type="ARBA" id="ARBA00022777"/>
    </source>
</evidence>
<dbReference type="InterPro" id="IPR052203">
    <property type="entry name" value="GHMP_Kinase-Related"/>
</dbReference>
<dbReference type="InterPro" id="IPR020568">
    <property type="entry name" value="Ribosomal_Su5_D2-typ_SF"/>
</dbReference>
<dbReference type="GO" id="GO:0050201">
    <property type="term" value="F:fucokinase activity"/>
    <property type="evidence" value="ECO:0007669"/>
    <property type="project" value="TreeGrafter"/>
</dbReference>
<evidence type="ECO:0000259" key="5">
    <source>
        <dbReference type="Pfam" id="PF00288"/>
    </source>
</evidence>
<organism evidence="6">
    <name type="scientific">uncultured Poseidoniia archaeon</name>
    <dbReference type="NCBI Taxonomy" id="1697135"/>
    <lineage>
        <taxon>Archaea</taxon>
        <taxon>Methanobacteriati</taxon>
        <taxon>Thermoplasmatota</taxon>
        <taxon>Candidatus Poseidoniia</taxon>
        <taxon>environmental samples</taxon>
    </lineage>
</organism>
<keyword evidence="3" id="KW-0418">Kinase</keyword>
<accession>A0A1B1TFS0</accession>
<keyword evidence="2" id="KW-0547">Nucleotide-binding</keyword>
<dbReference type="SUPFAM" id="SSF55060">
    <property type="entry name" value="GHMP Kinase, C-terminal domain"/>
    <property type="match status" value="1"/>
</dbReference>
<dbReference type="Gene3D" id="3.30.230.120">
    <property type="match status" value="1"/>
</dbReference>
<evidence type="ECO:0000313" key="6">
    <source>
        <dbReference type="EMBL" id="ANV81147.1"/>
    </source>
</evidence>
<dbReference type="SUPFAM" id="SSF54211">
    <property type="entry name" value="Ribosomal protein S5 domain 2-like"/>
    <property type="match status" value="1"/>
</dbReference>
<dbReference type="Pfam" id="PF00288">
    <property type="entry name" value="GHMP_kinases_N"/>
    <property type="match status" value="1"/>
</dbReference>
<name>A0A1B1TFS0_9ARCH</name>
<evidence type="ECO:0000256" key="4">
    <source>
        <dbReference type="ARBA" id="ARBA00022840"/>
    </source>
</evidence>
<reference evidence="6" key="1">
    <citation type="submission" date="2014-11" db="EMBL/GenBank/DDBJ databases">
        <authorList>
            <person name="Zhu J."/>
            <person name="Qi W."/>
            <person name="Song R."/>
        </authorList>
    </citation>
    <scope>NUCLEOTIDE SEQUENCE</scope>
</reference>
<dbReference type="PANTHER" id="PTHR32463:SF0">
    <property type="entry name" value="L-FUCOSE KINASE"/>
    <property type="match status" value="1"/>
</dbReference>
<keyword evidence="4" id="KW-0067">ATP-binding</keyword>
<feature type="domain" description="GHMP kinase N-terminal" evidence="5">
    <location>
        <begin position="49"/>
        <end position="119"/>
    </location>
</feature>